<name>A0ACC2GQV4_DALPE</name>
<proteinExistence type="predicted"/>
<organism evidence="1 2">
    <name type="scientific">Dallia pectoralis</name>
    <name type="common">Alaska blackfish</name>
    <dbReference type="NCBI Taxonomy" id="75939"/>
    <lineage>
        <taxon>Eukaryota</taxon>
        <taxon>Metazoa</taxon>
        <taxon>Chordata</taxon>
        <taxon>Craniata</taxon>
        <taxon>Vertebrata</taxon>
        <taxon>Euteleostomi</taxon>
        <taxon>Actinopterygii</taxon>
        <taxon>Neopterygii</taxon>
        <taxon>Teleostei</taxon>
        <taxon>Protacanthopterygii</taxon>
        <taxon>Esociformes</taxon>
        <taxon>Umbridae</taxon>
        <taxon>Dallia</taxon>
    </lineage>
</organism>
<evidence type="ECO:0000313" key="1">
    <source>
        <dbReference type="EMBL" id="KAJ8005988.1"/>
    </source>
</evidence>
<evidence type="ECO:0000313" key="2">
    <source>
        <dbReference type="Proteomes" id="UP001157502"/>
    </source>
</evidence>
<reference evidence="1" key="1">
    <citation type="submission" date="2021-05" db="EMBL/GenBank/DDBJ databases">
        <authorList>
            <person name="Pan Q."/>
            <person name="Jouanno E."/>
            <person name="Zahm M."/>
            <person name="Klopp C."/>
            <person name="Cabau C."/>
            <person name="Louis A."/>
            <person name="Berthelot C."/>
            <person name="Parey E."/>
            <person name="Roest Crollius H."/>
            <person name="Montfort J."/>
            <person name="Robinson-Rechavi M."/>
            <person name="Bouchez O."/>
            <person name="Lampietro C."/>
            <person name="Lopez Roques C."/>
            <person name="Donnadieu C."/>
            <person name="Postlethwait J."/>
            <person name="Bobe J."/>
            <person name="Dillon D."/>
            <person name="Chandos A."/>
            <person name="von Hippel F."/>
            <person name="Guiguen Y."/>
        </authorList>
    </citation>
    <scope>NUCLEOTIDE SEQUENCE</scope>
    <source>
        <strain evidence="1">YG-Jan2019</strain>
    </source>
</reference>
<dbReference type="Proteomes" id="UP001157502">
    <property type="component" value="Chromosome 10"/>
</dbReference>
<gene>
    <name evidence="1" type="ORF">DPEC_G00123600</name>
</gene>
<sequence>MSHHGCLQSRGASKKILVPKNGHQKSGGVAVFEVPTTFNLGLLVLIKLKVKPRTVLSDTEWFCSKVVVTTPEGDTVIFPCYRWVSKDEPAVFRDAVATLPFNDTNPEAIENRKDELELRRKAYIWSQFQDGLPESVKTDSALTLPREVRFSFTKITEFVLTITAAASELKLEGLLDCKEPWSSMDKISQVFRDQKTDVYKYVEKHWKEDTFFGYQYLNGINPMMIRRCSELPSNFAVTDIMVNASLQNQASLTEEIQNGNIFLVDYKSLDGVPANVIDGKQQFLAAPLVLLYRTTDDTLRPIAIQLKQTPGDDNPVFLPTDSEYDWLLAKIYVRAADFAEHELHFHLLRTHLLSEVFAMATLRNFPMVHPLYKLLMPHFRYTLQIDTLARAQLISEKGVFNMYAAVGGPGMMMFLRKAVASLTYSSLCMPEDIAARGLKSLPNFYYRDDGLKLWNIIQRFVKAMVEYYYRQDADVSKDTELQSWINEVYVFGFLAEPNTGIPRSFSVVADLIMFVTMVIFTASVQHAAVNNGQFDFDGWMPNTPISLQKPPPTTKGQSTEKTMLETFPDINVTAHGLATVYLLSKQSTDYVPLGNYTEEQFIEKTPLEKMEHFQKELKIFSYETKARNVCLPLPYTYLDPENLVSFAGVLIHLRVSMMSIENERTSSSLPPPSAHFIGRKEDFVHAKRITTLVGGRDVLVLCQQGKLHAMDMRCYHSGGPLQEGDIEEFDGRMCIVCPWHKYKITLAEGEGLYQAVNPSATPLKPTWQSKGVKQRVHQVIEVNKKLVSSKQAFLQTFYPPLFRTTMLQNLLITVFCTEGHRIPGQTIGVAGVARCTIHALTRRQERQVHCPNLSSLGSVTLLSAEAKTADESDQDHNSSIQHLSSTQGFQKSSEINIYPSATESQMDQSSSRDITPKMKDLQDWYRRLEDLENEVQRVLMENV</sequence>
<protein>
    <submittedName>
        <fullName evidence="1">Uncharacterized protein</fullName>
    </submittedName>
</protein>
<comment type="caution">
    <text evidence="1">The sequence shown here is derived from an EMBL/GenBank/DDBJ whole genome shotgun (WGS) entry which is preliminary data.</text>
</comment>
<dbReference type="EMBL" id="CM055737">
    <property type="protein sequence ID" value="KAJ8005988.1"/>
    <property type="molecule type" value="Genomic_DNA"/>
</dbReference>
<accession>A0ACC2GQV4</accession>
<keyword evidence="2" id="KW-1185">Reference proteome</keyword>